<keyword evidence="2" id="KW-0012">Acyltransferase</keyword>
<dbReference type="InterPro" id="IPR016181">
    <property type="entry name" value="Acyl_CoA_acyltransferase"/>
</dbReference>
<dbReference type="Proteomes" id="UP000253472">
    <property type="component" value="Unassembled WGS sequence"/>
</dbReference>
<feature type="domain" description="N-acetyltransferase" evidence="3">
    <location>
        <begin position="6"/>
        <end position="178"/>
    </location>
</feature>
<organism evidence="4 5">
    <name type="scientific">Candida viswanathii</name>
    <dbReference type="NCBI Taxonomy" id="5486"/>
    <lineage>
        <taxon>Eukaryota</taxon>
        <taxon>Fungi</taxon>
        <taxon>Dikarya</taxon>
        <taxon>Ascomycota</taxon>
        <taxon>Saccharomycotina</taxon>
        <taxon>Pichiomycetes</taxon>
        <taxon>Debaryomycetaceae</taxon>
        <taxon>Candida/Lodderomyces clade</taxon>
        <taxon>Candida</taxon>
    </lineage>
</organism>
<dbReference type="CDD" id="cd04301">
    <property type="entry name" value="NAT_SF"/>
    <property type="match status" value="1"/>
</dbReference>
<dbReference type="GO" id="GO:0016747">
    <property type="term" value="F:acyltransferase activity, transferring groups other than amino-acyl groups"/>
    <property type="evidence" value="ECO:0007669"/>
    <property type="project" value="InterPro"/>
</dbReference>
<accession>A0A367Y3F8</accession>
<evidence type="ECO:0000313" key="5">
    <source>
        <dbReference type="Proteomes" id="UP000253472"/>
    </source>
</evidence>
<dbReference type="GO" id="GO:0031415">
    <property type="term" value="C:NatA complex"/>
    <property type="evidence" value="ECO:0007669"/>
    <property type="project" value="TreeGrafter"/>
</dbReference>
<evidence type="ECO:0000259" key="3">
    <source>
        <dbReference type="PROSITE" id="PS51186"/>
    </source>
</evidence>
<keyword evidence="1 4" id="KW-0808">Transferase</keyword>
<comment type="caution">
    <text evidence="4">The sequence shown here is derived from an EMBL/GenBank/DDBJ whole genome shotgun (WGS) entry which is preliminary data.</text>
</comment>
<dbReference type="Gene3D" id="3.40.630.30">
    <property type="match status" value="1"/>
</dbReference>
<dbReference type="OrthoDB" id="47374at2759"/>
<dbReference type="AlphaFoldDB" id="A0A367Y3F8"/>
<dbReference type="PROSITE" id="PS51186">
    <property type="entry name" value="GNAT"/>
    <property type="match status" value="1"/>
</dbReference>
<keyword evidence="5" id="KW-1185">Reference proteome</keyword>
<dbReference type="PANTHER" id="PTHR42919">
    <property type="entry name" value="N-ALPHA-ACETYLTRANSFERASE"/>
    <property type="match status" value="1"/>
</dbReference>
<name>A0A367Y3F8_9ASCO</name>
<dbReference type="GO" id="GO:0007064">
    <property type="term" value="P:mitotic sister chromatid cohesion"/>
    <property type="evidence" value="ECO:0007669"/>
    <property type="project" value="TreeGrafter"/>
</dbReference>
<gene>
    <name evidence="4" type="primary">Naa50</name>
    <name evidence="4" type="ORF">Cantr_07414</name>
</gene>
<proteinExistence type="predicted"/>
<evidence type="ECO:0000256" key="2">
    <source>
        <dbReference type="ARBA" id="ARBA00023315"/>
    </source>
</evidence>
<dbReference type="STRING" id="5486.A0A367Y3F8"/>
<evidence type="ECO:0000313" key="4">
    <source>
        <dbReference type="EMBL" id="RCK59572.1"/>
    </source>
</evidence>
<dbReference type="InterPro" id="IPR051556">
    <property type="entry name" value="N-term/lysine_N-AcTrnsfr"/>
</dbReference>
<dbReference type="SUPFAM" id="SSF55729">
    <property type="entry name" value="Acyl-CoA N-acyltransferases (Nat)"/>
    <property type="match status" value="1"/>
</dbReference>
<dbReference type="InterPro" id="IPR000182">
    <property type="entry name" value="GNAT_dom"/>
</dbReference>
<dbReference type="Pfam" id="PF00583">
    <property type="entry name" value="Acetyltransf_1"/>
    <property type="match status" value="1"/>
</dbReference>
<evidence type="ECO:0000256" key="1">
    <source>
        <dbReference type="ARBA" id="ARBA00022679"/>
    </source>
</evidence>
<reference evidence="4 5" key="1">
    <citation type="submission" date="2018-06" db="EMBL/GenBank/DDBJ databases">
        <title>Whole genome sequencing of Candida tropicalis (genome annotated by CSBL at Korea University).</title>
        <authorList>
            <person name="Ahn J."/>
        </authorList>
    </citation>
    <scope>NUCLEOTIDE SEQUENCE [LARGE SCALE GENOMIC DNA]</scope>
    <source>
        <strain evidence="4 5">ATCC 20962</strain>
    </source>
</reference>
<dbReference type="PANTHER" id="PTHR42919:SF8">
    <property type="entry name" value="N-ALPHA-ACETYLTRANSFERASE 50"/>
    <property type="match status" value="1"/>
</dbReference>
<dbReference type="EMBL" id="QLNQ01000027">
    <property type="protein sequence ID" value="RCK59572.1"/>
    <property type="molecule type" value="Genomic_DNA"/>
</dbReference>
<sequence>MARDIIALDDLTVNNLGVFKKINEVTLPITYPESWYKQALSSPNTIVQLAYYAELPVGVVKARAFHNNHSLKFNDFVNSNSTGLLGVLSRTPNAVYAESFAVLQAYRGLGIGAKLVEYLKEETKKRFIHEIIIHVHVSNEDAIGWYRKQGFKQGELVKDYYKDQGLDNPDAYIFTLSV</sequence>
<protein>
    <submittedName>
        <fullName evidence="4">N-alpha-acetyltransferase 50</fullName>
    </submittedName>
</protein>